<feature type="transmembrane region" description="Helical" evidence="1">
    <location>
        <begin position="331"/>
        <end position="350"/>
    </location>
</feature>
<feature type="transmembrane region" description="Helical" evidence="1">
    <location>
        <begin position="272"/>
        <end position="294"/>
    </location>
</feature>
<evidence type="ECO:0000256" key="1">
    <source>
        <dbReference type="SAM" id="Phobius"/>
    </source>
</evidence>
<dbReference type="AlphaFoldDB" id="A0A1H3WMS6"/>
<dbReference type="OrthoDB" id="8744808at2"/>
<feature type="transmembrane region" description="Helical" evidence="1">
    <location>
        <begin position="12"/>
        <end position="35"/>
    </location>
</feature>
<protein>
    <submittedName>
        <fullName evidence="2">Uncharacterized protein</fullName>
    </submittedName>
</protein>
<feature type="transmembrane region" description="Helical" evidence="1">
    <location>
        <begin position="219"/>
        <end position="237"/>
    </location>
</feature>
<reference evidence="2 3" key="1">
    <citation type="submission" date="2016-10" db="EMBL/GenBank/DDBJ databases">
        <authorList>
            <person name="de Groot N.N."/>
        </authorList>
    </citation>
    <scope>NUCLEOTIDE SEQUENCE [LARGE SCALE GENOMIC DNA]</scope>
    <source>
        <strain evidence="2 3">DSM 2872</strain>
    </source>
</reference>
<name>A0A1H3WMS6_SELRU</name>
<dbReference type="RefSeq" id="WP_074671404.1">
    <property type="nucleotide sequence ID" value="NZ_FNQG01000004.1"/>
</dbReference>
<accession>A0A1H3WMS6</accession>
<feature type="transmembrane region" description="Helical" evidence="1">
    <location>
        <begin position="109"/>
        <end position="126"/>
    </location>
</feature>
<proteinExistence type="predicted"/>
<keyword evidence="1" id="KW-0812">Transmembrane</keyword>
<keyword evidence="1" id="KW-0472">Membrane</keyword>
<sequence length="357" mass="41320">MGKKIEWFIKKYMVFFLILTVSAAGYCGFFSKWAFRDGASSMGVTAMLEETARRPFVHRQLLPQAVKYVAAVIPAPAKENLEKKLSEGRYIESRYAEAHIPRQYIIEYYLMYTFCFLAFFASIWILRSLLSEITKDKVAGTLGAMLFAVIFPFFEVLGGYYYDIFELLFMFWGSQLALHGNYVALLLLAPIAEANKESFLFFLATLYPLNRTHFPLRKAMAITAGTILVAGLTYLYIRQLYVGNPGDMADWRIMDHLKNMFQLEGYFYTTSIYGLPLGEGMFLPHVLCVFLIVRKGWHYMSAAWREHAKIALVINGILYFMFVLPDEIRDLSLLYVSFMILTAFFIRDVIKKNYRIE</sequence>
<gene>
    <name evidence="2" type="ORF">SAMN05660648_01045</name>
</gene>
<organism evidence="2 3">
    <name type="scientific">Selenomonas ruminantium</name>
    <dbReference type="NCBI Taxonomy" id="971"/>
    <lineage>
        <taxon>Bacteria</taxon>
        <taxon>Bacillati</taxon>
        <taxon>Bacillota</taxon>
        <taxon>Negativicutes</taxon>
        <taxon>Selenomonadales</taxon>
        <taxon>Selenomonadaceae</taxon>
        <taxon>Selenomonas</taxon>
    </lineage>
</organism>
<dbReference type="EMBL" id="FNQG01000004">
    <property type="protein sequence ID" value="SDZ88436.1"/>
    <property type="molecule type" value="Genomic_DNA"/>
</dbReference>
<keyword evidence="1" id="KW-1133">Transmembrane helix</keyword>
<feature type="transmembrane region" description="Helical" evidence="1">
    <location>
        <begin position="138"/>
        <end position="162"/>
    </location>
</feature>
<evidence type="ECO:0000313" key="3">
    <source>
        <dbReference type="Proteomes" id="UP000183469"/>
    </source>
</evidence>
<evidence type="ECO:0000313" key="2">
    <source>
        <dbReference type="EMBL" id="SDZ88436.1"/>
    </source>
</evidence>
<dbReference type="Proteomes" id="UP000183469">
    <property type="component" value="Unassembled WGS sequence"/>
</dbReference>
<feature type="transmembrane region" description="Helical" evidence="1">
    <location>
        <begin position="306"/>
        <end position="325"/>
    </location>
</feature>